<keyword evidence="7" id="KW-1185">Reference proteome</keyword>
<dbReference type="InterPro" id="IPR000914">
    <property type="entry name" value="SBP_5_dom"/>
</dbReference>
<proteinExistence type="inferred from homology"/>
<name>A0ABT8VRL0_9FLAO</name>
<evidence type="ECO:0000259" key="5">
    <source>
        <dbReference type="Pfam" id="PF00496"/>
    </source>
</evidence>
<dbReference type="InterPro" id="IPR039424">
    <property type="entry name" value="SBP_5"/>
</dbReference>
<dbReference type="Proteomes" id="UP001168642">
    <property type="component" value="Unassembled WGS sequence"/>
</dbReference>
<sequence>MIKKIISFLCFVLCLVSCRDKVSKHDLSEVFRYNEKDNITSLDPAFAKNEPNVWATNQLFNGLVVFDDSLNAKPCIAKSWSISNENKTYEFVLRDDVYFHKNIAFGKDSTRIVTAHDFEYSFNRILDPKVASSGRWVMQNVKSFKAVNDSVFRINLQTAFPPFLGLLSMQYCSVVPKEAVEYYGSEFRSNPVGTGPFYFKLWVENTKLVFRKNPLYFERDEKGNQLPYLEAVAVTFYADKQTEFLQFIQGNSDVLYDLHTSYKDELLSPTGSLLPKYKNKLSLDKTPYLITEYIAFFMEGETVDNNVLIRKAINVGFDRAKMLRYLRNNIGNPATGFVPKGLPAHHQESVNLYQPEKAKAYIEQYKKETGDLHPSIKIATNSSYTDLFEFIQRELQGIGLNIELEILPSPILRQLKANGKLPTFRVGWIADYPDAENFLSLFYSKNFAPQGPNYSHYKNPVFDELYEQSLGITDRNERVKIYKKMDSIVMEEVPVVSLFYDEIIRFKHENVKGLTTNPTNLLNLKKVYKTKSNGR</sequence>
<dbReference type="SUPFAM" id="SSF53850">
    <property type="entry name" value="Periplasmic binding protein-like II"/>
    <property type="match status" value="1"/>
</dbReference>
<dbReference type="Gene3D" id="3.10.105.10">
    <property type="entry name" value="Dipeptide-binding Protein, Domain 3"/>
    <property type="match status" value="1"/>
</dbReference>
<dbReference type="CDD" id="cd00995">
    <property type="entry name" value="PBP2_NikA_DppA_OppA_like"/>
    <property type="match status" value="1"/>
</dbReference>
<dbReference type="PIRSF" id="PIRSF002741">
    <property type="entry name" value="MppA"/>
    <property type="match status" value="1"/>
</dbReference>
<protein>
    <submittedName>
        <fullName evidence="6">ABC transporter substrate-binding protein</fullName>
    </submittedName>
</protein>
<evidence type="ECO:0000256" key="2">
    <source>
        <dbReference type="ARBA" id="ARBA00005695"/>
    </source>
</evidence>
<comment type="caution">
    <text evidence="6">The sequence shown here is derived from an EMBL/GenBank/DDBJ whole genome shotgun (WGS) entry which is preliminary data.</text>
</comment>
<gene>
    <name evidence="6" type="ORF">QVZ41_06925</name>
</gene>
<keyword evidence="3" id="KW-0813">Transport</keyword>
<evidence type="ECO:0000256" key="1">
    <source>
        <dbReference type="ARBA" id="ARBA00004196"/>
    </source>
</evidence>
<dbReference type="PANTHER" id="PTHR30290">
    <property type="entry name" value="PERIPLASMIC BINDING COMPONENT OF ABC TRANSPORTER"/>
    <property type="match status" value="1"/>
</dbReference>
<reference evidence="6" key="1">
    <citation type="submission" date="2023-07" db="EMBL/GenBank/DDBJ databases">
        <title>Wenyingzhuangia sp. chi5 genome sequencing and assembly.</title>
        <authorList>
            <person name="Park S."/>
        </authorList>
    </citation>
    <scope>NUCLEOTIDE SEQUENCE</scope>
    <source>
        <strain evidence="6">Chi5</strain>
    </source>
</reference>
<dbReference type="Pfam" id="PF00496">
    <property type="entry name" value="SBP_bac_5"/>
    <property type="match status" value="1"/>
</dbReference>
<keyword evidence="4" id="KW-0732">Signal</keyword>
<comment type="similarity">
    <text evidence="2">Belongs to the bacterial solute-binding protein 5 family.</text>
</comment>
<dbReference type="Gene3D" id="3.40.190.10">
    <property type="entry name" value="Periplasmic binding protein-like II"/>
    <property type="match status" value="1"/>
</dbReference>
<evidence type="ECO:0000313" key="7">
    <source>
        <dbReference type="Proteomes" id="UP001168642"/>
    </source>
</evidence>
<dbReference type="RefSeq" id="WP_302883822.1">
    <property type="nucleotide sequence ID" value="NZ_JAUMIT010000002.1"/>
</dbReference>
<accession>A0ABT8VRL0</accession>
<feature type="domain" description="Solute-binding protein family 5" evidence="5">
    <location>
        <begin position="73"/>
        <end position="446"/>
    </location>
</feature>
<evidence type="ECO:0000313" key="6">
    <source>
        <dbReference type="EMBL" id="MDO3694577.1"/>
    </source>
</evidence>
<dbReference type="Gene3D" id="3.90.76.10">
    <property type="entry name" value="Dipeptide-binding Protein, Domain 1"/>
    <property type="match status" value="1"/>
</dbReference>
<organism evidence="6 7">
    <name type="scientific">Wenyingzhuangia gilva</name>
    <dbReference type="NCBI Taxonomy" id="3057677"/>
    <lineage>
        <taxon>Bacteria</taxon>
        <taxon>Pseudomonadati</taxon>
        <taxon>Bacteroidota</taxon>
        <taxon>Flavobacteriia</taxon>
        <taxon>Flavobacteriales</taxon>
        <taxon>Flavobacteriaceae</taxon>
        <taxon>Wenyingzhuangia</taxon>
    </lineage>
</organism>
<evidence type="ECO:0000256" key="4">
    <source>
        <dbReference type="ARBA" id="ARBA00022729"/>
    </source>
</evidence>
<dbReference type="EMBL" id="JAUMIT010000002">
    <property type="protein sequence ID" value="MDO3694577.1"/>
    <property type="molecule type" value="Genomic_DNA"/>
</dbReference>
<dbReference type="InterPro" id="IPR030678">
    <property type="entry name" value="Peptide/Ni-bd"/>
</dbReference>
<evidence type="ECO:0000256" key="3">
    <source>
        <dbReference type="ARBA" id="ARBA00022448"/>
    </source>
</evidence>
<dbReference type="PANTHER" id="PTHR30290:SF10">
    <property type="entry name" value="PERIPLASMIC OLIGOPEPTIDE-BINDING PROTEIN-RELATED"/>
    <property type="match status" value="1"/>
</dbReference>
<comment type="subcellular location">
    <subcellularLocation>
        <location evidence="1">Cell envelope</location>
    </subcellularLocation>
</comment>